<accession>A0AA86M874</accession>
<reference evidence="3" key="1">
    <citation type="submission" date="2021-04" db="EMBL/GenBank/DDBJ databases">
        <title>Difference and commonality of drug resistance evolution in various bacteria. and drug sensitivity profiles.</title>
        <authorList>
            <person name="Maeda T."/>
            <person name="Shibai A."/>
            <person name="Kawada K."/>
            <person name="Kotani H."/>
            <person name="Tarusawa Y."/>
            <person name="Tanabe K."/>
            <person name="Furusawa C."/>
        </authorList>
    </citation>
    <scope>NUCLEOTIDE SEQUENCE</scope>
    <source>
        <strain evidence="3">JCM 8580</strain>
    </source>
</reference>
<proteinExistence type="predicted"/>
<evidence type="ECO:0000313" key="3">
    <source>
        <dbReference type="EMBL" id="BCU54807.1"/>
    </source>
</evidence>
<dbReference type="Pfam" id="PF10908">
    <property type="entry name" value="Tlde1_dom"/>
    <property type="match status" value="1"/>
</dbReference>
<dbReference type="Proteomes" id="UP000682928">
    <property type="component" value="Chromosome"/>
</dbReference>
<evidence type="ECO:0000259" key="2">
    <source>
        <dbReference type="Pfam" id="PF10908"/>
    </source>
</evidence>
<protein>
    <recommendedName>
        <fullName evidence="2">Tlde1 domain-containing protein</fullName>
    </recommendedName>
</protein>
<organism evidence="3 4">
    <name type="scientific">Enterobacter kobei</name>
    <dbReference type="NCBI Taxonomy" id="208224"/>
    <lineage>
        <taxon>Bacteria</taxon>
        <taxon>Pseudomonadati</taxon>
        <taxon>Pseudomonadota</taxon>
        <taxon>Gammaproteobacteria</taxon>
        <taxon>Enterobacterales</taxon>
        <taxon>Enterobacteriaceae</taxon>
        <taxon>Enterobacter</taxon>
        <taxon>Enterobacter cloacae complex</taxon>
    </lineage>
</organism>
<dbReference type="InterPro" id="IPR021225">
    <property type="entry name" value="Tlde1_dom"/>
</dbReference>
<name>A0AA86M874_9ENTR</name>
<evidence type="ECO:0000256" key="1">
    <source>
        <dbReference type="SAM" id="MobiDB-lite"/>
    </source>
</evidence>
<evidence type="ECO:0000313" key="4">
    <source>
        <dbReference type="Proteomes" id="UP000682928"/>
    </source>
</evidence>
<dbReference type="RefSeq" id="WP_088219227.1">
    <property type="nucleotide sequence ID" value="NZ_AP024590.1"/>
</dbReference>
<dbReference type="EMBL" id="AP024590">
    <property type="protein sequence ID" value="BCU54807.1"/>
    <property type="molecule type" value="Genomic_DNA"/>
</dbReference>
<sequence>MASWTYKQSTGELFKDGKLIETGYSGSLTNKNNPDREHVRGMGPIPRGTWKIGRTGTSKGPLTITLLHVSGNAYNRDMRTFRIHGDKRVGIAGFASEGCIIMSNSTRLLVSKDTGSVLEVVR</sequence>
<gene>
    <name evidence="3" type="ORF">ENKO_14010</name>
</gene>
<feature type="domain" description="Tlde1" evidence="2">
    <location>
        <begin position="22"/>
        <end position="116"/>
    </location>
</feature>
<feature type="region of interest" description="Disordered" evidence="1">
    <location>
        <begin position="25"/>
        <end position="56"/>
    </location>
</feature>
<dbReference type="AlphaFoldDB" id="A0AA86M874"/>